<organism evidence="3 4">
    <name type="scientific">Hyphococcus flavus</name>
    <dbReference type="NCBI Taxonomy" id="1866326"/>
    <lineage>
        <taxon>Bacteria</taxon>
        <taxon>Pseudomonadati</taxon>
        <taxon>Pseudomonadota</taxon>
        <taxon>Alphaproteobacteria</taxon>
        <taxon>Parvularculales</taxon>
        <taxon>Parvularculaceae</taxon>
        <taxon>Hyphococcus</taxon>
    </lineage>
</organism>
<dbReference type="Pfam" id="PF03061">
    <property type="entry name" value="4HBT"/>
    <property type="match status" value="1"/>
</dbReference>
<evidence type="ECO:0000313" key="4">
    <source>
        <dbReference type="Proteomes" id="UP001214043"/>
    </source>
</evidence>
<name>A0AAE9ZDJ8_9PROT</name>
<dbReference type="PANTHER" id="PTHR42856:SF1">
    <property type="entry name" value="ACYL-COENZYME A THIOESTERASE PAAI"/>
    <property type="match status" value="1"/>
</dbReference>
<accession>A0AAE9ZDJ8</accession>
<reference evidence="3" key="1">
    <citation type="submission" date="2023-02" db="EMBL/GenBank/DDBJ databases">
        <title>Genome sequence of Hyphococcus flavus.</title>
        <authorList>
            <person name="Rong J.-C."/>
            <person name="Zhao Q."/>
            <person name="Yi M."/>
            <person name="Wu J.-Y."/>
        </authorList>
    </citation>
    <scope>NUCLEOTIDE SEQUENCE</scope>
    <source>
        <strain evidence="3">MCCC 1K03223</strain>
    </source>
</reference>
<keyword evidence="4" id="KW-1185">Reference proteome</keyword>
<dbReference type="NCBIfam" id="TIGR00369">
    <property type="entry name" value="unchar_dom_1"/>
    <property type="match status" value="1"/>
</dbReference>
<dbReference type="NCBIfam" id="TIGR02286">
    <property type="entry name" value="PaaD"/>
    <property type="match status" value="1"/>
</dbReference>
<dbReference type="Gene3D" id="3.10.129.10">
    <property type="entry name" value="Hotdog Thioesterase"/>
    <property type="match status" value="1"/>
</dbReference>
<dbReference type="InterPro" id="IPR011973">
    <property type="entry name" value="PaaD"/>
</dbReference>
<proteinExistence type="predicted"/>
<dbReference type="Proteomes" id="UP001214043">
    <property type="component" value="Chromosome"/>
</dbReference>
<dbReference type="GO" id="GO:0016289">
    <property type="term" value="F:acyl-CoA hydrolase activity"/>
    <property type="evidence" value="ECO:0007669"/>
    <property type="project" value="UniProtKB-ARBA"/>
</dbReference>
<dbReference type="PANTHER" id="PTHR42856">
    <property type="entry name" value="ACYL-COENZYME A THIOESTERASE PAAI"/>
    <property type="match status" value="1"/>
</dbReference>
<evidence type="ECO:0000256" key="1">
    <source>
        <dbReference type="ARBA" id="ARBA00022801"/>
    </source>
</evidence>
<sequence>MKANADDDELARKIAERLHSREGTSKAWDVKLEEAGAGWSRCSMRLRKDMLNGHGTAHGGMIFALADTAFAWACNSRNVVTFAQHASISFLSPGKLGERLTAEARKDATEGRTGIYTVKVTGDDGRAVAIFQGLSRTAGGLVIEEEK</sequence>
<dbReference type="InterPro" id="IPR003736">
    <property type="entry name" value="PAAI_dom"/>
</dbReference>
<gene>
    <name evidence="3" type="primary">paaI</name>
    <name evidence="3" type="ORF">PUV54_12005</name>
</gene>
<dbReference type="CDD" id="cd03443">
    <property type="entry name" value="PaaI_thioesterase"/>
    <property type="match status" value="1"/>
</dbReference>
<protein>
    <submittedName>
        <fullName evidence="3">Hydroxyphenylacetyl-CoA thioesterase PaaI</fullName>
        <ecNumber evidence="3">3.1.2.-</ecNumber>
    </submittedName>
</protein>
<dbReference type="EC" id="3.1.2.-" evidence="3"/>
<dbReference type="InterPro" id="IPR006683">
    <property type="entry name" value="Thioestr_dom"/>
</dbReference>
<dbReference type="InterPro" id="IPR029069">
    <property type="entry name" value="HotDog_dom_sf"/>
</dbReference>
<dbReference type="EMBL" id="CP118166">
    <property type="protein sequence ID" value="WDI30678.1"/>
    <property type="molecule type" value="Genomic_DNA"/>
</dbReference>
<feature type="domain" description="Thioesterase" evidence="2">
    <location>
        <begin position="54"/>
        <end position="128"/>
    </location>
</feature>
<dbReference type="KEGG" id="hfl:PUV54_12005"/>
<evidence type="ECO:0000259" key="2">
    <source>
        <dbReference type="Pfam" id="PF03061"/>
    </source>
</evidence>
<dbReference type="RefSeq" id="WP_274492490.1">
    <property type="nucleotide sequence ID" value="NZ_CP118166.1"/>
</dbReference>
<dbReference type="SUPFAM" id="SSF54637">
    <property type="entry name" value="Thioesterase/thiol ester dehydrase-isomerase"/>
    <property type="match status" value="1"/>
</dbReference>
<dbReference type="InterPro" id="IPR052723">
    <property type="entry name" value="Acyl-CoA_thioesterase_PaaI"/>
</dbReference>
<evidence type="ECO:0000313" key="3">
    <source>
        <dbReference type="EMBL" id="WDI30678.1"/>
    </source>
</evidence>
<dbReference type="AlphaFoldDB" id="A0AAE9ZDJ8"/>
<keyword evidence="1 3" id="KW-0378">Hydrolase</keyword>